<gene>
    <name evidence="5" type="ORF">DDE20_02035</name>
</gene>
<dbReference type="EMBL" id="QDKM01000001">
    <property type="protein sequence ID" value="PVH30355.1"/>
    <property type="molecule type" value="Genomic_DNA"/>
</dbReference>
<dbReference type="AlphaFoldDB" id="A0A2T8HY47"/>
<comment type="caution">
    <text evidence="5">The sequence shown here is derived from an EMBL/GenBank/DDBJ whole genome shotgun (WGS) entry which is preliminary data.</text>
</comment>
<evidence type="ECO:0000313" key="5">
    <source>
        <dbReference type="EMBL" id="PVH30355.1"/>
    </source>
</evidence>
<keyword evidence="3" id="KW-0963">Cytoplasm</keyword>
<dbReference type="SUPFAM" id="SSF53474">
    <property type="entry name" value="alpha/beta-Hydrolases"/>
    <property type="match status" value="1"/>
</dbReference>
<dbReference type="InterPro" id="IPR029058">
    <property type="entry name" value="AB_hydrolase_fold"/>
</dbReference>
<comment type="subcellular location">
    <subcellularLocation>
        <location evidence="1">Cytoplasm</location>
    </subcellularLocation>
</comment>
<dbReference type="PANTHER" id="PTHR15913:SF0">
    <property type="entry name" value="MASPARDIN"/>
    <property type="match status" value="1"/>
</dbReference>
<dbReference type="Proteomes" id="UP000245911">
    <property type="component" value="Unassembled WGS sequence"/>
</dbReference>
<reference evidence="5 6" key="1">
    <citation type="submission" date="2018-04" db="EMBL/GenBank/DDBJ databases">
        <title>Pararhodobacter oceanense sp. nov., isolated from marine intertidal sediment.</title>
        <authorList>
            <person name="Wang X.-L."/>
            <person name="Du Z.-J."/>
        </authorList>
    </citation>
    <scope>NUCLEOTIDE SEQUENCE [LARGE SCALE GENOMIC DNA]</scope>
    <source>
        <strain evidence="5 6">AM505</strain>
    </source>
</reference>
<dbReference type="OrthoDB" id="9791366at2"/>
<evidence type="ECO:0000256" key="3">
    <source>
        <dbReference type="ARBA" id="ARBA00022490"/>
    </source>
</evidence>
<keyword evidence="6" id="KW-1185">Reference proteome</keyword>
<dbReference type="PANTHER" id="PTHR15913">
    <property type="entry name" value="ACID CLUSTER PROTEIN 33"/>
    <property type="match status" value="1"/>
</dbReference>
<protein>
    <recommendedName>
        <fullName evidence="2">Maspardin</fullName>
    </recommendedName>
</protein>
<dbReference type="RefSeq" id="WP_116556767.1">
    <property type="nucleotide sequence ID" value="NZ_QDKM01000001.1"/>
</dbReference>
<dbReference type="InterPro" id="IPR026151">
    <property type="entry name" value="Maspardin"/>
</dbReference>
<dbReference type="InterPro" id="IPR000073">
    <property type="entry name" value="AB_hydrolase_1"/>
</dbReference>
<dbReference type="Gene3D" id="3.40.50.1820">
    <property type="entry name" value="alpha/beta hydrolase"/>
    <property type="match status" value="1"/>
</dbReference>
<accession>A0A2T8HY47</accession>
<sequence length="289" mass="31183">MSNALMTARDAFLAQHPETRVNLDGRDWGLIDTGESAGKDAEVFLFLPGTLGRADVFFHQIAALAPHRRVLAVSYPSSGGVREWAEGLTTLLDQLGIAKVALLGSSLGGYLAQYFAAKDPARVTHLFAANTLHSVEGADQRPPYSSDLWAAPIDELRAGFAMGMNAWKAAHPDHAEMVDFLLTEAAGRIPEAELRARLDAIKTGPELPALANTAASATTIETLDDPLIPPAMRDAVRARNAPAKGFRFMWGGHFPYLLRPELYSNLLLARLGLAELSGDWQEVDGVCQA</sequence>
<evidence type="ECO:0000256" key="1">
    <source>
        <dbReference type="ARBA" id="ARBA00004496"/>
    </source>
</evidence>
<organism evidence="5 6">
    <name type="scientific">Pararhodobacter oceanensis</name>
    <dbReference type="NCBI Taxonomy" id="2172121"/>
    <lineage>
        <taxon>Bacteria</taxon>
        <taxon>Pseudomonadati</taxon>
        <taxon>Pseudomonadota</taxon>
        <taxon>Alphaproteobacteria</taxon>
        <taxon>Rhodobacterales</taxon>
        <taxon>Paracoccaceae</taxon>
        <taxon>Pararhodobacter</taxon>
    </lineage>
</organism>
<feature type="domain" description="AB hydrolase-1" evidence="4">
    <location>
        <begin position="43"/>
        <end position="162"/>
    </location>
</feature>
<evidence type="ECO:0000256" key="2">
    <source>
        <dbReference type="ARBA" id="ARBA00020148"/>
    </source>
</evidence>
<dbReference type="Pfam" id="PF00561">
    <property type="entry name" value="Abhydrolase_1"/>
    <property type="match status" value="1"/>
</dbReference>
<dbReference type="GO" id="GO:0005737">
    <property type="term" value="C:cytoplasm"/>
    <property type="evidence" value="ECO:0007669"/>
    <property type="project" value="UniProtKB-SubCell"/>
</dbReference>
<proteinExistence type="predicted"/>
<name>A0A2T8HY47_9RHOB</name>
<evidence type="ECO:0000259" key="4">
    <source>
        <dbReference type="Pfam" id="PF00561"/>
    </source>
</evidence>
<evidence type="ECO:0000313" key="6">
    <source>
        <dbReference type="Proteomes" id="UP000245911"/>
    </source>
</evidence>